<dbReference type="InterPro" id="IPR038063">
    <property type="entry name" value="Transpep_catalytic_dom"/>
</dbReference>
<feature type="active site" description="Proton donor/acceptor" evidence="6">
    <location>
        <position position="183"/>
    </location>
</feature>
<comment type="pathway">
    <text evidence="1 6">Cell wall biogenesis; peptidoglycan biosynthesis.</text>
</comment>
<evidence type="ECO:0000256" key="2">
    <source>
        <dbReference type="ARBA" id="ARBA00022679"/>
    </source>
</evidence>
<dbReference type="PROSITE" id="PS52029">
    <property type="entry name" value="LD_TPASE"/>
    <property type="match status" value="1"/>
</dbReference>
<evidence type="ECO:0000256" key="4">
    <source>
        <dbReference type="ARBA" id="ARBA00022984"/>
    </source>
</evidence>
<feature type="region of interest" description="Disordered" evidence="7">
    <location>
        <begin position="223"/>
        <end position="321"/>
    </location>
</feature>
<sequence length="321" mass="32516">MPTPSTTPTTAPTPTVTAAPVTTPTPTPTPVETEAEVASVQQSLTDLGYYVGAVDGKAGPATASAVQAFQKVNGLSADGVIGPNTIAAMADPAQPTLVGGPATRVEVDLDTQVLVLVEGGSVSRILPISSGSGDRYSTAGGGTAESVTPVGTYTVERRISGERHAPLGTLYDPMYFYRGWAIHGSNSVPAYPASHGCVRVTRADAKWLFERVGVGMPIVLHGDRNAFDPRQGESAGTAEPAGDTPDTTPPDGIQTPEPTPGATEPAPAPEPTPPAEPQPTTAPPAEPTTPPEPTPTGGTTPDAQPPPAAPPTPVPEVPDPG</sequence>
<evidence type="ECO:0000259" key="8">
    <source>
        <dbReference type="PROSITE" id="PS52029"/>
    </source>
</evidence>
<keyword evidence="5 6" id="KW-0961">Cell wall biogenesis/degradation</keyword>
<dbReference type="Gene3D" id="2.40.440.10">
    <property type="entry name" value="L,D-transpeptidase catalytic domain-like"/>
    <property type="match status" value="1"/>
</dbReference>
<protein>
    <submittedName>
        <fullName evidence="9">Heavy metal translocating P-type ATPase</fullName>
    </submittedName>
</protein>
<dbReference type="GO" id="GO:0018104">
    <property type="term" value="P:peptidoglycan-protein cross-linking"/>
    <property type="evidence" value="ECO:0007669"/>
    <property type="project" value="TreeGrafter"/>
</dbReference>
<dbReference type="KEGG" id="euz:DVS28_a4138"/>
<keyword evidence="3 6" id="KW-0133">Cell shape</keyword>
<dbReference type="GO" id="GO:0005576">
    <property type="term" value="C:extracellular region"/>
    <property type="evidence" value="ECO:0007669"/>
    <property type="project" value="TreeGrafter"/>
</dbReference>
<dbReference type="EMBL" id="CP031165">
    <property type="protein sequence ID" value="AXV08805.1"/>
    <property type="molecule type" value="Genomic_DNA"/>
</dbReference>
<name>A0A346Y2V8_9ACTN</name>
<feature type="region of interest" description="Disordered" evidence="7">
    <location>
        <begin position="1"/>
        <end position="30"/>
    </location>
</feature>
<dbReference type="Gene3D" id="1.10.101.10">
    <property type="entry name" value="PGBD-like superfamily/PGBD"/>
    <property type="match status" value="1"/>
</dbReference>
<dbReference type="AlphaFoldDB" id="A0A346Y2V8"/>
<dbReference type="InterPro" id="IPR050979">
    <property type="entry name" value="LD-transpeptidase"/>
</dbReference>
<evidence type="ECO:0000256" key="1">
    <source>
        <dbReference type="ARBA" id="ARBA00004752"/>
    </source>
</evidence>
<dbReference type="PANTHER" id="PTHR30582">
    <property type="entry name" value="L,D-TRANSPEPTIDASE"/>
    <property type="match status" value="1"/>
</dbReference>
<feature type="compositionally biased region" description="Pro residues" evidence="7">
    <location>
        <begin position="266"/>
        <end position="294"/>
    </location>
</feature>
<dbReference type="InterPro" id="IPR036366">
    <property type="entry name" value="PGBDSf"/>
</dbReference>
<dbReference type="InterPro" id="IPR005490">
    <property type="entry name" value="LD_TPept_cat_dom"/>
</dbReference>
<accession>A0A346Y2V8</accession>
<dbReference type="UniPathway" id="UPA00219"/>
<dbReference type="GO" id="GO:0016740">
    <property type="term" value="F:transferase activity"/>
    <property type="evidence" value="ECO:0007669"/>
    <property type="project" value="UniProtKB-KW"/>
</dbReference>
<feature type="active site" description="Nucleophile" evidence="6">
    <location>
        <position position="197"/>
    </location>
</feature>
<keyword evidence="2" id="KW-0808">Transferase</keyword>
<dbReference type="SUPFAM" id="SSF47090">
    <property type="entry name" value="PGBD-like"/>
    <property type="match status" value="1"/>
</dbReference>
<evidence type="ECO:0000313" key="10">
    <source>
        <dbReference type="Proteomes" id="UP000264006"/>
    </source>
</evidence>
<dbReference type="Pfam" id="PF01471">
    <property type="entry name" value="PG_binding_1"/>
    <property type="match status" value="1"/>
</dbReference>
<organism evidence="9 10">
    <name type="scientific">Euzebya pacifica</name>
    <dbReference type="NCBI Taxonomy" id="1608957"/>
    <lineage>
        <taxon>Bacteria</taxon>
        <taxon>Bacillati</taxon>
        <taxon>Actinomycetota</taxon>
        <taxon>Nitriliruptoria</taxon>
        <taxon>Euzebyales</taxon>
    </lineage>
</organism>
<evidence type="ECO:0000313" key="9">
    <source>
        <dbReference type="EMBL" id="AXV08805.1"/>
    </source>
</evidence>
<proteinExistence type="predicted"/>
<evidence type="ECO:0000256" key="6">
    <source>
        <dbReference type="PROSITE-ProRule" id="PRU01373"/>
    </source>
</evidence>
<evidence type="ECO:0000256" key="7">
    <source>
        <dbReference type="SAM" id="MobiDB-lite"/>
    </source>
</evidence>
<dbReference type="InterPro" id="IPR036365">
    <property type="entry name" value="PGBD-like_sf"/>
</dbReference>
<dbReference type="GO" id="GO:0071555">
    <property type="term" value="P:cell wall organization"/>
    <property type="evidence" value="ECO:0007669"/>
    <property type="project" value="UniProtKB-UniRule"/>
</dbReference>
<keyword evidence="10" id="KW-1185">Reference proteome</keyword>
<dbReference type="CDD" id="cd16913">
    <property type="entry name" value="YkuD_like"/>
    <property type="match status" value="1"/>
</dbReference>
<feature type="domain" description="L,D-TPase catalytic" evidence="8">
    <location>
        <begin position="103"/>
        <end position="221"/>
    </location>
</feature>
<dbReference type="Proteomes" id="UP000264006">
    <property type="component" value="Chromosome"/>
</dbReference>
<dbReference type="GO" id="GO:0008360">
    <property type="term" value="P:regulation of cell shape"/>
    <property type="evidence" value="ECO:0007669"/>
    <property type="project" value="UniProtKB-UniRule"/>
</dbReference>
<dbReference type="InterPro" id="IPR002477">
    <property type="entry name" value="Peptidoglycan-bd-like"/>
</dbReference>
<gene>
    <name evidence="9" type="ORF">DVS28_a4138</name>
</gene>
<feature type="compositionally biased region" description="Pro residues" evidence="7">
    <location>
        <begin position="303"/>
        <end position="321"/>
    </location>
</feature>
<feature type="compositionally biased region" description="Low complexity" evidence="7">
    <location>
        <begin position="1"/>
        <end position="22"/>
    </location>
</feature>
<dbReference type="Pfam" id="PF03734">
    <property type="entry name" value="YkuD"/>
    <property type="match status" value="1"/>
</dbReference>
<keyword evidence="4 6" id="KW-0573">Peptidoglycan synthesis</keyword>
<reference evidence="9 10" key="1">
    <citation type="submission" date="2018-09" db="EMBL/GenBank/DDBJ databases">
        <title>Complete genome sequence of Euzebya sp. DY32-46 isolated from seawater of Pacific Ocean.</title>
        <authorList>
            <person name="Xu L."/>
            <person name="Wu Y.-H."/>
            <person name="Xu X.-W."/>
        </authorList>
    </citation>
    <scope>NUCLEOTIDE SEQUENCE [LARGE SCALE GENOMIC DNA]</scope>
    <source>
        <strain evidence="9 10">DY32-46</strain>
    </source>
</reference>
<dbReference type="GO" id="GO:0071972">
    <property type="term" value="F:peptidoglycan L,D-transpeptidase activity"/>
    <property type="evidence" value="ECO:0007669"/>
    <property type="project" value="TreeGrafter"/>
</dbReference>
<dbReference type="SUPFAM" id="SSF141523">
    <property type="entry name" value="L,D-transpeptidase catalytic domain-like"/>
    <property type="match status" value="1"/>
</dbReference>
<dbReference type="PANTHER" id="PTHR30582:SF2">
    <property type="entry name" value="L,D-TRANSPEPTIDASE YCIB-RELATED"/>
    <property type="match status" value="1"/>
</dbReference>
<evidence type="ECO:0000256" key="5">
    <source>
        <dbReference type="ARBA" id="ARBA00023316"/>
    </source>
</evidence>
<evidence type="ECO:0000256" key="3">
    <source>
        <dbReference type="ARBA" id="ARBA00022960"/>
    </source>
</evidence>